<dbReference type="InterPro" id="IPR016879">
    <property type="entry name" value="UCP028299"/>
</dbReference>
<dbReference type="AlphaFoldDB" id="A0A975U6U3"/>
<sequence>MKPLIVLLITLLFSSVALSGLRVGTPQTNLTTASYPTQKQASQAGDELIEQLETMSPSALQYVLPAESAQNRRDGIEIRQLRRSVKPVSTQAGQIEFQSIVTVHYAYSTGQSAR</sequence>
<dbReference type="EMBL" id="CP076642">
    <property type="protein sequence ID" value="QXO16025.1"/>
    <property type="molecule type" value="Genomic_DNA"/>
</dbReference>
<reference evidence="1" key="1">
    <citation type="submission" date="2021-06" db="EMBL/GenBank/DDBJ databases">
        <title>Vibrio nov. sp., novel gut bacterium isolated from Yellow Sea oyster.</title>
        <authorList>
            <person name="Muhammad N."/>
            <person name="Nguyen T.H."/>
            <person name="Lee Y.-J."/>
            <person name="Ko J."/>
            <person name="Kim S.-G."/>
        </authorList>
    </citation>
    <scope>NUCLEOTIDE SEQUENCE</scope>
    <source>
        <strain evidence="1">OG9-811</strain>
    </source>
</reference>
<organism evidence="1 2">
    <name type="scientific">Vibrio ostreae</name>
    <dbReference type="NCBI Taxonomy" id="2841925"/>
    <lineage>
        <taxon>Bacteria</taxon>
        <taxon>Pseudomonadati</taxon>
        <taxon>Pseudomonadota</taxon>
        <taxon>Gammaproteobacteria</taxon>
        <taxon>Vibrionales</taxon>
        <taxon>Vibrionaceae</taxon>
        <taxon>Vibrio</taxon>
    </lineage>
</organism>
<proteinExistence type="predicted"/>
<gene>
    <name evidence="1" type="ORF">KNV97_00350</name>
</gene>
<evidence type="ECO:0000313" key="2">
    <source>
        <dbReference type="Proteomes" id="UP000694232"/>
    </source>
</evidence>
<evidence type="ECO:0000313" key="1">
    <source>
        <dbReference type="EMBL" id="QXO16025.1"/>
    </source>
</evidence>
<keyword evidence="2" id="KW-1185">Reference proteome</keyword>
<dbReference type="Pfam" id="PF11777">
    <property type="entry name" value="DUF3316"/>
    <property type="match status" value="1"/>
</dbReference>
<protein>
    <submittedName>
        <fullName evidence="1">DUF3316 domain-containing protein</fullName>
    </submittedName>
</protein>
<dbReference type="RefSeq" id="WP_218561824.1">
    <property type="nucleotide sequence ID" value="NZ_CP076642.1"/>
</dbReference>
<name>A0A975U6U3_9VIBR</name>
<dbReference type="KEGG" id="vos:KNV97_00350"/>
<dbReference type="Proteomes" id="UP000694232">
    <property type="component" value="Chromosome 2"/>
</dbReference>
<accession>A0A975U6U3</accession>